<dbReference type="EMBL" id="CP036272">
    <property type="protein sequence ID" value="QDT59508.1"/>
    <property type="molecule type" value="Genomic_DNA"/>
</dbReference>
<dbReference type="SUPFAM" id="SSF53067">
    <property type="entry name" value="Actin-like ATPase domain"/>
    <property type="match status" value="2"/>
</dbReference>
<dbReference type="RefSeq" id="WP_145271434.1">
    <property type="nucleotide sequence ID" value="NZ_CP036272.1"/>
</dbReference>
<keyword evidence="5" id="KW-1185">Reference proteome</keyword>
<dbReference type="CDD" id="cd24006">
    <property type="entry name" value="ASKHA_NBD_PPX_GppA"/>
    <property type="match status" value="1"/>
</dbReference>
<dbReference type="Pfam" id="PF02541">
    <property type="entry name" value="Ppx-GppA"/>
    <property type="match status" value="1"/>
</dbReference>
<feature type="region of interest" description="Disordered" evidence="1">
    <location>
        <begin position="1"/>
        <end position="41"/>
    </location>
</feature>
<dbReference type="AlphaFoldDB" id="A0A517STQ3"/>
<evidence type="ECO:0000313" key="4">
    <source>
        <dbReference type="EMBL" id="QDT59508.1"/>
    </source>
</evidence>
<feature type="domain" description="Ppx/GppA phosphatase C-terminal" evidence="3">
    <location>
        <begin position="374"/>
        <end position="523"/>
    </location>
</feature>
<accession>A0A517STQ3</accession>
<dbReference type="Gene3D" id="3.30.420.40">
    <property type="match status" value="1"/>
</dbReference>
<gene>
    <name evidence="4" type="primary">ppx</name>
    <name evidence="4" type="ORF">SV7mr_20160</name>
</gene>
<evidence type="ECO:0000259" key="2">
    <source>
        <dbReference type="Pfam" id="PF02541"/>
    </source>
</evidence>
<proteinExistence type="predicted"/>
<dbReference type="PANTHER" id="PTHR30005:SF0">
    <property type="entry name" value="RETROGRADE REGULATION PROTEIN 2"/>
    <property type="match status" value="1"/>
</dbReference>
<dbReference type="InterPro" id="IPR050273">
    <property type="entry name" value="GppA/Ppx_hydrolase"/>
</dbReference>
<reference evidence="4 5" key="1">
    <citation type="submission" date="2019-02" db="EMBL/GenBank/DDBJ databases">
        <title>Deep-cultivation of Planctomycetes and their phenomic and genomic characterization uncovers novel biology.</title>
        <authorList>
            <person name="Wiegand S."/>
            <person name="Jogler M."/>
            <person name="Boedeker C."/>
            <person name="Pinto D."/>
            <person name="Vollmers J."/>
            <person name="Rivas-Marin E."/>
            <person name="Kohn T."/>
            <person name="Peeters S.H."/>
            <person name="Heuer A."/>
            <person name="Rast P."/>
            <person name="Oberbeckmann S."/>
            <person name="Bunk B."/>
            <person name="Jeske O."/>
            <person name="Meyerdierks A."/>
            <person name="Storesund J.E."/>
            <person name="Kallscheuer N."/>
            <person name="Luecker S."/>
            <person name="Lage O.M."/>
            <person name="Pohl T."/>
            <person name="Merkel B.J."/>
            <person name="Hornburger P."/>
            <person name="Mueller R.-W."/>
            <person name="Bruemmer F."/>
            <person name="Labrenz M."/>
            <person name="Spormann A.M."/>
            <person name="Op den Camp H."/>
            <person name="Overmann J."/>
            <person name="Amann R."/>
            <person name="Jetten M.S.M."/>
            <person name="Mascher T."/>
            <person name="Medema M.H."/>
            <person name="Devos D.P."/>
            <person name="Kaster A.-K."/>
            <person name="Ovreas L."/>
            <person name="Rohde M."/>
            <person name="Galperin M.Y."/>
            <person name="Jogler C."/>
        </authorList>
    </citation>
    <scope>NUCLEOTIDE SEQUENCE [LARGE SCALE GENOMIC DNA]</scope>
    <source>
        <strain evidence="4 5">SV_7m_r</strain>
    </source>
</reference>
<dbReference type="PANTHER" id="PTHR30005">
    <property type="entry name" value="EXOPOLYPHOSPHATASE"/>
    <property type="match status" value="1"/>
</dbReference>
<evidence type="ECO:0000259" key="3">
    <source>
        <dbReference type="Pfam" id="PF21447"/>
    </source>
</evidence>
<dbReference type="CDD" id="cd00077">
    <property type="entry name" value="HDc"/>
    <property type="match status" value="1"/>
</dbReference>
<dbReference type="InterPro" id="IPR048950">
    <property type="entry name" value="Ppx_GppA_C"/>
</dbReference>
<dbReference type="GO" id="GO:0004309">
    <property type="term" value="F:exopolyphosphatase activity"/>
    <property type="evidence" value="ECO:0007669"/>
    <property type="project" value="UniProtKB-EC"/>
</dbReference>
<dbReference type="Proteomes" id="UP000315003">
    <property type="component" value="Chromosome"/>
</dbReference>
<organism evidence="4 5">
    <name type="scientific">Stieleria bergensis</name>
    <dbReference type="NCBI Taxonomy" id="2528025"/>
    <lineage>
        <taxon>Bacteria</taxon>
        <taxon>Pseudomonadati</taxon>
        <taxon>Planctomycetota</taxon>
        <taxon>Planctomycetia</taxon>
        <taxon>Pirellulales</taxon>
        <taxon>Pirellulaceae</taxon>
        <taxon>Stieleria</taxon>
    </lineage>
</organism>
<feature type="domain" description="Ppx/GppA phosphatase N-terminal" evidence="2">
    <location>
        <begin position="59"/>
        <end position="358"/>
    </location>
</feature>
<dbReference type="InterPro" id="IPR003695">
    <property type="entry name" value="Ppx_GppA_N"/>
</dbReference>
<dbReference type="EC" id="3.6.1.11" evidence="4"/>
<dbReference type="InterPro" id="IPR043129">
    <property type="entry name" value="ATPase_NBD"/>
</dbReference>
<feature type="compositionally biased region" description="Polar residues" evidence="1">
    <location>
        <begin position="1"/>
        <end position="19"/>
    </location>
</feature>
<keyword evidence="4" id="KW-0378">Hydrolase</keyword>
<protein>
    <submittedName>
        <fullName evidence="4">Exopolyphosphatase</fullName>
        <ecNumber evidence="4">3.6.1.11</ecNumber>
    </submittedName>
</protein>
<name>A0A517STQ3_9BACT</name>
<dbReference type="Pfam" id="PF21447">
    <property type="entry name" value="Ppx-GppA_III"/>
    <property type="match status" value="1"/>
</dbReference>
<dbReference type="InterPro" id="IPR003607">
    <property type="entry name" value="HD/PDEase_dom"/>
</dbReference>
<dbReference type="OrthoDB" id="9807195at2"/>
<sequence>MSQAAPRSKPTSKPTSTAHTAGPVHANPLTPTTTPSTEPPLARPIAVIDIGATAIRMAIAEIDQQGQVRILDRLVQPVQLGRDTFYARKLSRKSIEQVVSILDQYQRVLSEYGITNTDDIRVVATSAVREASNQLAFIDRIFIETGLEIQPVDEAEINRITYMGITPQLLPNPTLANSKTMILEVGGGSTEVLVVRSGNVLASKSFRLGSLRMQQSTELARTSAHQRRAMLENLINRTIPQMGEYTRPGTPLNMIAIGGDIRFAARLINSNAATLADDPPPAPAGTLSQISVADLEDLADDVLQLSAEAIVKRYQTTFVQAQTLGPALLAYVRFAKHIKLTELYVSDMNLRDGLLRDIASQGTWSDEFRNQIVRSALSLGRRFQMDEMHARTVAELAKKLFVQLSGEHKLGGRHEVLLYVASLLHEVGMLINTRSHHKHTLYIIKNSEIFGLSKTELLQVGLIARYYRRASPQASHTEYMALDRDRRIVVSKLAAILRLASALDDTRTGRVRDVVCEVTSKQLLMTLPGIQDVSIEQVAIKQLSGLFRDVFGLTVVLRNSDQ</sequence>
<evidence type="ECO:0000313" key="5">
    <source>
        <dbReference type="Proteomes" id="UP000315003"/>
    </source>
</evidence>
<evidence type="ECO:0000256" key="1">
    <source>
        <dbReference type="SAM" id="MobiDB-lite"/>
    </source>
</evidence>
<dbReference type="Gene3D" id="3.30.420.150">
    <property type="entry name" value="Exopolyphosphatase. Domain 2"/>
    <property type="match status" value="1"/>
</dbReference>
<dbReference type="SUPFAM" id="SSF109604">
    <property type="entry name" value="HD-domain/PDEase-like"/>
    <property type="match status" value="1"/>
</dbReference>
<dbReference type="Gene3D" id="1.10.3210.10">
    <property type="entry name" value="Hypothetical protein af1432"/>
    <property type="match status" value="1"/>
</dbReference>